<evidence type="ECO:0000256" key="1">
    <source>
        <dbReference type="ARBA" id="ARBA00001933"/>
    </source>
</evidence>
<dbReference type="AlphaFoldDB" id="A0A974SR24"/>
<reference evidence="17" key="1">
    <citation type="submission" date="2020-11" db="EMBL/GenBank/DDBJ databases">
        <title>Azospira restricta DSM 18626 genome sequence.</title>
        <authorList>
            <person name="Moe W.M."/>
        </authorList>
    </citation>
    <scope>NUCLEOTIDE SEQUENCE</scope>
    <source>
        <strain evidence="17">DSM 18626</strain>
    </source>
</reference>
<evidence type="ECO:0000256" key="8">
    <source>
        <dbReference type="ARBA" id="ARBA00060643"/>
    </source>
</evidence>
<evidence type="ECO:0000256" key="12">
    <source>
        <dbReference type="HAMAP-Rule" id="MF_02120"/>
    </source>
</evidence>
<comment type="pathway">
    <text evidence="8 12 14">Amino-acid biosynthesis; L-lysine biosynthesis via DAP pathway; L-lysine from DL-2,6-diaminopimelate: step 1/1.</text>
</comment>
<dbReference type="InterPro" id="IPR022643">
    <property type="entry name" value="De-COase2_C"/>
</dbReference>
<dbReference type="Pfam" id="PF00278">
    <property type="entry name" value="Orn_DAP_Arg_deC"/>
    <property type="match status" value="1"/>
</dbReference>
<evidence type="ECO:0000313" key="17">
    <source>
        <dbReference type="EMBL" id="QRJ64847.1"/>
    </source>
</evidence>
<comment type="catalytic activity">
    <reaction evidence="7 12 14">
        <text>meso-2,6-diaminopimelate + H(+) = L-lysine + CO2</text>
        <dbReference type="Rhea" id="RHEA:15101"/>
        <dbReference type="ChEBI" id="CHEBI:15378"/>
        <dbReference type="ChEBI" id="CHEBI:16526"/>
        <dbReference type="ChEBI" id="CHEBI:32551"/>
        <dbReference type="ChEBI" id="CHEBI:57791"/>
        <dbReference type="EC" id="4.1.1.20"/>
    </reaction>
</comment>
<dbReference type="PRINTS" id="PR01181">
    <property type="entry name" value="DAPDCRBXLASE"/>
</dbReference>
<evidence type="ECO:0000313" key="18">
    <source>
        <dbReference type="Proteomes" id="UP000663444"/>
    </source>
</evidence>
<dbReference type="PRINTS" id="PR01179">
    <property type="entry name" value="ODADCRBXLASE"/>
</dbReference>
<proteinExistence type="inferred from homology"/>
<evidence type="ECO:0000259" key="15">
    <source>
        <dbReference type="Pfam" id="PF00278"/>
    </source>
</evidence>
<dbReference type="PANTHER" id="PTHR43727:SF2">
    <property type="entry name" value="GROUP IV DECARBOXYLASE"/>
    <property type="match status" value="1"/>
</dbReference>
<name>A0A974SR24_9RHOO</name>
<keyword evidence="4 12" id="KW-0663">Pyridoxal phosphate</keyword>
<dbReference type="Gene3D" id="2.40.37.10">
    <property type="entry name" value="Lyase, Ornithine Decarboxylase, Chain A, domain 1"/>
    <property type="match status" value="1"/>
</dbReference>
<dbReference type="EC" id="4.1.1.20" evidence="10 12"/>
<evidence type="ECO:0000256" key="10">
    <source>
        <dbReference type="ARBA" id="ARBA00066427"/>
    </source>
</evidence>
<dbReference type="NCBIfam" id="TIGR01048">
    <property type="entry name" value="lysA"/>
    <property type="match status" value="1"/>
</dbReference>
<evidence type="ECO:0000256" key="11">
    <source>
        <dbReference type="ARBA" id="ARBA00074972"/>
    </source>
</evidence>
<keyword evidence="5 12" id="KW-0457">Lysine biosynthesis</keyword>
<dbReference type="FunFam" id="2.40.37.10:FF:000003">
    <property type="entry name" value="Diaminopimelate decarboxylase"/>
    <property type="match status" value="1"/>
</dbReference>
<dbReference type="CDD" id="cd06828">
    <property type="entry name" value="PLPDE_III_DapDC"/>
    <property type="match status" value="1"/>
</dbReference>
<protein>
    <recommendedName>
        <fullName evidence="11 12">Diaminopimelate decarboxylase</fullName>
        <shortName evidence="12">DAP decarboxylase</shortName>
        <shortName evidence="12">DAPDC</shortName>
        <ecNumber evidence="10 12">4.1.1.20</ecNumber>
    </recommendedName>
</protein>
<feature type="binding site" evidence="12">
    <location>
        <position position="371"/>
    </location>
    <ligand>
        <name>substrate</name>
    </ligand>
</feature>
<feature type="modified residue" description="N6-(pyridoxal phosphate)lysine" evidence="12 13">
    <location>
        <position position="60"/>
    </location>
</feature>
<feature type="active site" description="Proton donor" evidence="13">
    <location>
        <position position="343"/>
    </location>
</feature>
<evidence type="ECO:0000256" key="5">
    <source>
        <dbReference type="ARBA" id="ARBA00023154"/>
    </source>
</evidence>
<feature type="domain" description="Orn/DAP/Arg decarboxylase 2 C-terminal" evidence="15">
    <location>
        <begin position="29"/>
        <end position="369"/>
    </location>
</feature>
<evidence type="ECO:0000256" key="6">
    <source>
        <dbReference type="ARBA" id="ARBA00023239"/>
    </source>
</evidence>
<feature type="binding site" evidence="12">
    <location>
        <position position="344"/>
    </location>
    <ligand>
        <name>substrate</name>
    </ligand>
</feature>
<keyword evidence="3 12" id="KW-0210">Decarboxylase</keyword>
<dbReference type="RefSeq" id="WP_203388375.1">
    <property type="nucleotide sequence ID" value="NZ_CP064781.1"/>
</dbReference>
<feature type="binding site" evidence="12">
    <location>
        <position position="277"/>
    </location>
    <ligand>
        <name>substrate</name>
    </ligand>
</feature>
<dbReference type="InterPro" id="IPR009006">
    <property type="entry name" value="Ala_racemase/Decarboxylase_C"/>
</dbReference>
<dbReference type="Proteomes" id="UP000663444">
    <property type="component" value="Chromosome"/>
</dbReference>
<dbReference type="Pfam" id="PF02784">
    <property type="entry name" value="Orn_Arg_deC_N"/>
    <property type="match status" value="1"/>
</dbReference>
<dbReference type="SUPFAM" id="SSF50621">
    <property type="entry name" value="Alanine racemase C-terminal domain-like"/>
    <property type="match status" value="1"/>
</dbReference>
<keyword evidence="2 12" id="KW-0028">Amino-acid biosynthesis</keyword>
<evidence type="ECO:0000256" key="2">
    <source>
        <dbReference type="ARBA" id="ARBA00022605"/>
    </source>
</evidence>
<evidence type="ECO:0000256" key="7">
    <source>
        <dbReference type="ARBA" id="ARBA00050464"/>
    </source>
</evidence>
<comment type="function">
    <text evidence="12">Specifically catalyzes the decarboxylation of meso-diaminopimelate (meso-DAP) to L-lysine.</text>
</comment>
<evidence type="ECO:0000256" key="14">
    <source>
        <dbReference type="RuleBase" id="RU003738"/>
    </source>
</evidence>
<evidence type="ECO:0000259" key="16">
    <source>
        <dbReference type="Pfam" id="PF02784"/>
    </source>
</evidence>
<evidence type="ECO:0000256" key="3">
    <source>
        <dbReference type="ARBA" id="ARBA00022793"/>
    </source>
</evidence>
<sequence>MTSFALKNGRLHAEGVALADIAERFGTPCYVYSRTALEAALDEFLDQLKGCDALVCYAVKANSNLGILNLFARRGAGFDIVSGGELQRALAAGADPQKIVFSGVGKTAAEMEQALAAGILCFNVESAPELERLNEVAGSVGKKAPISLRVNPNVDAKTHPYISTGLKENKFGVAYEDALALYRRAAALPHIEVAGIDSHIGSQLLDPAPFAEALDKILQLVDQLAADGIHLHHIDLGGGLGIRYSDEESAPSVKSYLGPLLAKLAGRKLKIVLEPGRRLVGNAGLLLTKVEYLKPGEVKNFAIVDAAMNDLARPALYDAWHDIVPVAPRAGEAKSWEIVGPVCESGDFLGHGRPLALAPGDLLAIMSAGAYGMAMSSNYNTRPRAAEVLVDGDTAHLVRAREAVESLYALERTLP</sequence>
<feature type="binding site" evidence="12">
    <location>
        <begin position="274"/>
        <end position="277"/>
    </location>
    <ligand>
        <name>pyridoxal 5'-phosphate</name>
        <dbReference type="ChEBI" id="CHEBI:597326"/>
    </ligand>
</feature>
<dbReference type="GO" id="GO:0008836">
    <property type="term" value="F:diaminopimelate decarboxylase activity"/>
    <property type="evidence" value="ECO:0007669"/>
    <property type="project" value="UniProtKB-UniRule"/>
</dbReference>
<comment type="cofactor">
    <cofactor evidence="1 12 13 14">
        <name>pyridoxal 5'-phosphate</name>
        <dbReference type="ChEBI" id="CHEBI:597326"/>
    </cofactor>
</comment>
<dbReference type="SUPFAM" id="SSF51419">
    <property type="entry name" value="PLP-binding barrel"/>
    <property type="match status" value="1"/>
</dbReference>
<feature type="binding site" evidence="12">
    <location>
        <position position="317"/>
    </location>
    <ligand>
        <name>substrate</name>
    </ligand>
</feature>
<accession>A0A974SR24</accession>
<comment type="similarity">
    <text evidence="9 12">Belongs to the Orn/Lys/Arg decarboxylase class-II family. LysA subfamily.</text>
</comment>
<gene>
    <name evidence="12 17" type="primary">lysA</name>
    <name evidence="17" type="ORF">IWH25_05735</name>
</gene>
<dbReference type="InterPro" id="IPR002986">
    <property type="entry name" value="DAP_deCOOHase_LysA"/>
</dbReference>
<dbReference type="EMBL" id="CP064781">
    <property type="protein sequence ID" value="QRJ64847.1"/>
    <property type="molecule type" value="Genomic_DNA"/>
</dbReference>
<evidence type="ECO:0000256" key="4">
    <source>
        <dbReference type="ARBA" id="ARBA00022898"/>
    </source>
</evidence>
<dbReference type="Gene3D" id="3.20.20.10">
    <property type="entry name" value="Alanine racemase"/>
    <property type="match status" value="1"/>
</dbReference>
<feature type="binding site" evidence="12">
    <location>
        <position position="313"/>
    </location>
    <ligand>
        <name>substrate</name>
    </ligand>
</feature>
<keyword evidence="6 12" id="KW-0456">Lyase</keyword>
<dbReference type="GO" id="GO:0009089">
    <property type="term" value="P:lysine biosynthetic process via diaminopimelate"/>
    <property type="evidence" value="ECO:0007669"/>
    <property type="project" value="UniProtKB-UniRule"/>
</dbReference>
<comment type="subunit">
    <text evidence="12">Homodimer.</text>
</comment>
<evidence type="ECO:0000256" key="9">
    <source>
        <dbReference type="ARBA" id="ARBA00060983"/>
    </source>
</evidence>
<dbReference type="PANTHER" id="PTHR43727">
    <property type="entry name" value="DIAMINOPIMELATE DECARBOXYLASE"/>
    <property type="match status" value="1"/>
</dbReference>
<dbReference type="InterPro" id="IPR022644">
    <property type="entry name" value="De-COase2_N"/>
</dbReference>
<organism evidence="17 18">
    <name type="scientific">Azospira restricta</name>
    <dbReference type="NCBI Taxonomy" id="404405"/>
    <lineage>
        <taxon>Bacteria</taxon>
        <taxon>Pseudomonadati</taxon>
        <taxon>Pseudomonadota</taxon>
        <taxon>Betaproteobacteria</taxon>
        <taxon>Rhodocyclales</taxon>
        <taxon>Rhodocyclaceae</taxon>
        <taxon>Azospira</taxon>
    </lineage>
</organism>
<feature type="domain" description="Orn/DAP/Arg decarboxylase 2 N-terminal" evidence="16">
    <location>
        <begin position="37"/>
        <end position="280"/>
    </location>
</feature>
<evidence type="ECO:0000256" key="13">
    <source>
        <dbReference type="PIRSR" id="PIRSR600183-50"/>
    </source>
</evidence>
<keyword evidence="18" id="KW-1185">Reference proteome</keyword>
<dbReference type="InterPro" id="IPR029066">
    <property type="entry name" value="PLP-binding_barrel"/>
</dbReference>
<dbReference type="GO" id="GO:0030170">
    <property type="term" value="F:pyridoxal phosphate binding"/>
    <property type="evidence" value="ECO:0007669"/>
    <property type="project" value="UniProtKB-UniRule"/>
</dbReference>
<feature type="binding site" evidence="12">
    <location>
        <position position="239"/>
    </location>
    <ligand>
        <name>pyridoxal 5'-phosphate</name>
        <dbReference type="ChEBI" id="CHEBI:597326"/>
    </ligand>
</feature>
<dbReference type="InterPro" id="IPR000183">
    <property type="entry name" value="Orn/DAP/Arg_de-COase"/>
</dbReference>
<dbReference type="FunFam" id="3.20.20.10:FF:000003">
    <property type="entry name" value="Diaminopimelate decarboxylase"/>
    <property type="match status" value="1"/>
</dbReference>
<feature type="binding site" evidence="12">
    <location>
        <position position="371"/>
    </location>
    <ligand>
        <name>pyridoxal 5'-phosphate</name>
        <dbReference type="ChEBI" id="CHEBI:597326"/>
    </ligand>
</feature>
<dbReference type="HAMAP" id="MF_02120">
    <property type="entry name" value="LysA"/>
    <property type="match status" value="1"/>
</dbReference>
<dbReference type="KEGG" id="ares:IWH25_05735"/>